<gene>
    <name evidence="1" type="ORF">mv_L1006</name>
</gene>
<reference evidence="1" key="1">
    <citation type="submission" date="2011-10" db="EMBL/GenBank/DDBJ databases">
        <title>Provirophages and transpovirons: unique mobilome of giant viruses.</title>
        <authorList>
            <person name="Desnues C."/>
            <person name="LaScola B."/>
            <person name="Yutin N."/>
            <person name="Fournous G."/>
            <person name="Koonin E."/>
            <person name="Raoult D."/>
        </authorList>
    </citation>
    <scope>NUCLEOTIDE SEQUENCE</scope>
    <source>
        <strain evidence="1">Mv13-mv</strain>
    </source>
</reference>
<accession>H2EFE3</accession>
<dbReference type="EMBL" id="JN885999">
    <property type="protein sequence ID" value="AEX63208.1"/>
    <property type="molecule type" value="Genomic_DNA"/>
</dbReference>
<protein>
    <submittedName>
        <fullName evidence="1">Uncharacterized protein</fullName>
    </submittedName>
</protein>
<name>H2EFE3_9VIRU</name>
<evidence type="ECO:0000313" key="1">
    <source>
        <dbReference type="EMBL" id="AEX63208.1"/>
    </source>
</evidence>
<organism evidence="1">
    <name type="scientific">Moumouvirus sp. 'Monve'</name>
    <dbReference type="NCBI Taxonomy" id="1128131"/>
    <lineage>
        <taxon>Viruses</taxon>
        <taxon>Varidnaviria</taxon>
        <taxon>Bamfordvirae</taxon>
        <taxon>Nucleocytoviricota</taxon>
        <taxon>Megaviricetes</taxon>
        <taxon>Imitervirales</taxon>
        <taxon>Mimiviridae</taxon>
        <taxon>Megamimivirinae</taxon>
        <taxon>Moumouvirus</taxon>
    </lineage>
</organism>
<sequence length="58" mass="6822">MNHSPDFKYFITSGSNLINIYNMKSCEIIKQYYNQTNICYCIQVENKLAKQIKPLINS</sequence>
<proteinExistence type="predicted"/>